<evidence type="ECO:0000313" key="2">
    <source>
        <dbReference type="Proteomes" id="UP000032049"/>
    </source>
</evidence>
<evidence type="ECO:0000313" key="1">
    <source>
        <dbReference type="EMBL" id="KIO74564.1"/>
    </source>
</evidence>
<reference evidence="1 2" key="1">
    <citation type="submission" date="2015-01" db="EMBL/GenBank/DDBJ databases">
        <title>Draft genome sequence of Pedobacter sp. NL19 isolated from sludge of an effluent treatment pond in an abandoned uranium mine.</title>
        <authorList>
            <person name="Santos T."/>
            <person name="Caetano T."/>
            <person name="Covas C."/>
            <person name="Cruz A."/>
            <person name="Mendo S."/>
        </authorList>
    </citation>
    <scope>NUCLEOTIDE SEQUENCE [LARGE SCALE GENOMIC DNA]</scope>
    <source>
        <strain evidence="1 2">NL19</strain>
    </source>
</reference>
<dbReference type="Proteomes" id="UP000032049">
    <property type="component" value="Unassembled WGS sequence"/>
</dbReference>
<accession>A0A0D0FQ42</accession>
<organism evidence="1 2">
    <name type="scientific">Pedobacter lusitanus</name>
    <dbReference type="NCBI Taxonomy" id="1503925"/>
    <lineage>
        <taxon>Bacteria</taxon>
        <taxon>Pseudomonadati</taxon>
        <taxon>Bacteroidota</taxon>
        <taxon>Sphingobacteriia</taxon>
        <taxon>Sphingobacteriales</taxon>
        <taxon>Sphingobacteriaceae</taxon>
        <taxon>Pedobacter</taxon>
    </lineage>
</organism>
<protein>
    <submittedName>
        <fullName evidence="1">Uncharacterized protein</fullName>
    </submittedName>
</protein>
<sequence length="190" mass="22128">MLGSCSNRERCTLNFNQYSNDDFLRLWNDETNRALLQKGDEKSIRLLDFEKKNNASVFSRKSFFEIFKEKEDNNNIQFSELSIFEILYTGEKNQSIKYLINSCGEESIIVKYSLGINGWIVSDKYKINIEKVEHLYKVLKEKDKEVYWGGNITEVACLTRIKGSNQVNVQVIESLNRLQFDAVLGLRAKD</sequence>
<name>A0A0D0FQ42_9SPHI</name>
<keyword evidence="2" id="KW-1185">Reference proteome</keyword>
<comment type="caution">
    <text evidence="1">The sequence shown here is derived from an EMBL/GenBank/DDBJ whole genome shotgun (WGS) entry which is preliminary data.</text>
</comment>
<dbReference type="AlphaFoldDB" id="A0A0D0FQ42"/>
<gene>
    <name evidence="1" type="ORF">TH53_25745</name>
</gene>
<proteinExistence type="predicted"/>
<dbReference type="EMBL" id="JXRA01000167">
    <property type="protein sequence ID" value="KIO74564.1"/>
    <property type="molecule type" value="Genomic_DNA"/>
</dbReference>